<dbReference type="RefSeq" id="WP_338395273.1">
    <property type="nucleotide sequence ID" value="NZ_AP025316.1"/>
</dbReference>
<dbReference type="Pfam" id="PF04773">
    <property type="entry name" value="FecR"/>
    <property type="match status" value="1"/>
</dbReference>
<dbReference type="Gene3D" id="2.60.120.1440">
    <property type="match status" value="1"/>
</dbReference>
<dbReference type="AlphaFoldDB" id="A0AAU9D2K5"/>
<dbReference type="PANTHER" id="PTHR30273">
    <property type="entry name" value="PERIPLASMIC SIGNAL SENSOR AND SIGMA FACTOR ACTIVATOR FECR-RELATED"/>
    <property type="match status" value="1"/>
</dbReference>
<proteinExistence type="predicted"/>
<evidence type="ECO:0000256" key="1">
    <source>
        <dbReference type="SAM" id="Phobius"/>
    </source>
</evidence>
<name>A0AAU9D2K5_9BACT</name>
<dbReference type="Proteomes" id="UP001348817">
    <property type="component" value="Plasmid pFA2"/>
</dbReference>
<evidence type="ECO:0000259" key="2">
    <source>
        <dbReference type="Pfam" id="PF04773"/>
    </source>
</evidence>
<keyword evidence="1" id="KW-0812">Transmembrane</keyword>
<keyword evidence="4" id="KW-0614">Plasmid</keyword>
<dbReference type="Gene3D" id="3.55.50.30">
    <property type="match status" value="1"/>
</dbReference>
<evidence type="ECO:0000313" key="5">
    <source>
        <dbReference type="Proteomes" id="UP001348817"/>
    </source>
</evidence>
<sequence length="384" mass="43412">MTDNILVRYICGEASEMERRFVESIVAEDEEVHVRLEEFRKAKEESEKGAQALTQWFDRFNGWEEFEQHKSNRQSVVLEESKDEKPIRRLWPLYTRVAASLIFILAIGIWFFGNDRPEYADFDMGAEYGQKGDYVWIDMAVAGKSKSTGFDGGKATVSNDTAMYASSGLKTGTLAYRKVKVPTGRRFYIRLTDGTGVLLNAGSVFCYPQTFDTKCREVFLNGEAIFEVAKDADRPFTVGTARATVKVLGTVFNLRAFESEGFENTALLEGSVELASEKGKVRLKPGEYVEISNGKYKAGKTDINEKMAWKRGALVFGDRPFGEMIPEIERFYGVKLRCDNKALLKAEFSGSFEGESLEEMLTGMSGIFDFEFRISDDKKYAFLK</sequence>
<protein>
    <recommendedName>
        <fullName evidence="6">FecR family protein</fullName>
    </recommendedName>
</protein>
<dbReference type="PIRSF" id="PIRSF018266">
    <property type="entry name" value="FecR"/>
    <property type="match status" value="1"/>
</dbReference>
<feature type="domain" description="Protein FecR C-terminal" evidence="3">
    <location>
        <begin position="314"/>
        <end position="378"/>
    </location>
</feature>
<feature type="domain" description="FecR protein" evidence="2">
    <location>
        <begin position="179"/>
        <end position="273"/>
    </location>
</feature>
<feature type="transmembrane region" description="Helical" evidence="1">
    <location>
        <begin position="93"/>
        <end position="113"/>
    </location>
</feature>
<geneLocation type="plasmid" evidence="4 5">
    <name>pFA2</name>
</geneLocation>
<reference evidence="4 5" key="1">
    <citation type="submission" date="2021-12" db="EMBL/GenBank/DDBJ databases">
        <title>Genome sequencing of bacteria with rrn-lacking chromosome and rrn-plasmid.</title>
        <authorList>
            <person name="Anda M."/>
            <person name="Iwasaki W."/>
        </authorList>
    </citation>
    <scope>NUCLEOTIDE SEQUENCE [LARGE SCALE GENOMIC DNA]</scope>
    <source>
        <strain evidence="4 5">DSM 100852</strain>
        <plasmid evidence="4 5">pFA2</plasmid>
    </source>
</reference>
<dbReference type="InterPro" id="IPR032508">
    <property type="entry name" value="FecR_C"/>
</dbReference>
<dbReference type="EMBL" id="AP025316">
    <property type="protein sequence ID" value="BDD11872.1"/>
    <property type="molecule type" value="Genomic_DNA"/>
</dbReference>
<dbReference type="InterPro" id="IPR012373">
    <property type="entry name" value="Ferrdict_sens_TM"/>
</dbReference>
<keyword evidence="5" id="KW-1185">Reference proteome</keyword>
<evidence type="ECO:0000313" key="4">
    <source>
        <dbReference type="EMBL" id="BDD11872.1"/>
    </source>
</evidence>
<dbReference type="GO" id="GO:0016989">
    <property type="term" value="F:sigma factor antagonist activity"/>
    <property type="evidence" value="ECO:0007669"/>
    <property type="project" value="TreeGrafter"/>
</dbReference>
<gene>
    <name evidence="4" type="ORF">FUAX_43040</name>
</gene>
<organism evidence="4 5">
    <name type="scientific">Fulvitalea axinellae</name>
    <dbReference type="NCBI Taxonomy" id="1182444"/>
    <lineage>
        <taxon>Bacteria</taxon>
        <taxon>Pseudomonadati</taxon>
        <taxon>Bacteroidota</taxon>
        <taxon>Cytophagia</taxon>
        <taxon>Cytophagales</taxon>
        <taxon>Persicobacteraceae</taxon>
        <taxon>Fulvitalea</taxon>
    </lineage>
</organism>
<keyword evidence="1" id="KW-0472">Membrane</keyword>
<evidence type="ECO:0000259" key="3">
    <source>
        <dbReference type="Pfam" id="PF16344"/>
    </source>
</evidence>
<dbReference type="InterPro" id="IPR006860">
    <property type="entry name" value="FecR"/>
</dbReference>
<dbReference type="Pfam" id="PF16344">
    <property type="entry name" value="FecR_C"/>
    <property type="match status" value="1"/>
</dbReference>
<accession>A0AAU9D2K5</accession>
<evidence type="ECO:0008006" key="6">
    <source>
        <dbReference type="Google" id="ProtNLM"/>
    </source>
</evidence>
<dbReference type="PANTHER" id="PTHR30273:SF2">
    <property type="entry name" value="PROTEIN FECR"/>
    <property type="match status" value="1"/>
</dbReference>
<keyword evidence="1" id="KW-1133">Transmembrane helix</keyword>
<dbReference type="KEGG" id="fax:FUAX_43040"/>